<proteinExistence type="predicted"/>
<dbReference type="AlphaFoldDB" id="A0AA42LNP4"/>
<protein>
    <submittedName>
        <fullName evidence="2">Uncharacterized protein</fullName>
    </submittedName>
</protein>
<feature type="transmembrane region" description="Helical" evidence="1">
    <location>
        <begin position="20"/>
        <end position="40"/>
    </location>
</feature>
<name>A0AA42LNP4_9BURK</name>
<organism evidence="2 3">
    <name type="scientific">Achromobacter spanius</name>
    <dbReference type="NCBI Taxonomy" id="217203"/>
    <lineage>
        <taxon>Bacteria</taxon>
        <taxon>Pseudomonadati</taxon>
        <taxon>Pseudomonadota</taxon>
        <taxon>Betaproteobacteria</taxon>
        <taxon>Burkholderiales</taxon>
        <taxon>Alcaligenaceae</taxon>
        <taxon>Achromobacter</taxon>
    </lineage>
</organism>
<evidence type="ECO:0000256" key="1">
    <source>
        <dbReference type="SAM" id="Phobius"/>
    </source>
</evidence>
<dbReference type="Proteomes" id="UP001161094">
    <property type="component" value="Unassembled WGS sequence"/>
</dbReference>
<dbReference type="EMBL" id="JAOCDZ010000005">
    <property type="protein sequence ID" value="MDH0736062.1"/>
    <property type="molecule type" value="Genomic_DNA"/>
</dbReference>
<keyword evidence="1" id="KW-1133">Transmembrane helix</keyword>
<sequence>MSAPAMMPALNLAMTQLTSQHISAVTGTIIFLAFVVYVVAGMHFYYCKLDHAIALTRHPWAKGRTRAELSLHEKMNICTSLAVWLAFPHAKRWPISKNNAMFHPVDARQIPGDIKIPLFLAYGGLITIVLALIIGGALRNFYA</sequence>
<keyword evidence="1" id="KW-0812">Transmembrane</keyword>
<accession>A0AA42LNP4</accession>
<evidence type="ECO:0000313" key="3">
    <source>
        <dbReference type="Proteomes" id="UP001161094"/>
    </source>
</evidence>
<dbReference type="RefSeq" id="WP_279994973.1">
    <property type="nucleotide sequence ID" value="NZ_JAOCDZ010000005.1"/>
</dbReference>
<reference evidence="2" key="1">
    <citation type="submission" date="2022-09" db="EMBL/GenBank/DDBJ databases">
        <title>Intensive care unit water sources are persistently colonized with multi-drug resistant bacteria and are the site of extensive horizontal gene transfer of antibiotic resistance genes.</title>
        <authorList>
            <person name="Diorio-Toth L."/>
        </authorList>
    </citation>
    <scope>NUCLEOTIDE SEQUENCE</scope>
    <source>
        <strain evidence="2">GD03843</strain>
    </source>
</reference>
<gene>
    <name evidence="2" type="ORF">N5D93_09605</name>
</gene>
<keyword evidence="1" id="KW-0472">Membrane</keyword>
<evidence type="ECO:0000313" key="2">
    <source>
        <dbReference type="EMBL" id="MDH0736062.1"/>
    </source>
</evidence>
<comment type="caution">
    <text evidence="2">The sequence shown here is derived from an EMBL/GenBank/DDBJ whole genome shotgun (WGS) entry which is preliminary data.</text>
</comment>
<feature type="transmembrane region" description="Helical" evidence="1">
    <location>
        <begin position="118"/>
        <end position="138"/>
    </location>
</feature>